<keyword evidence="6 7" id="KW-0472">Membrane</keyword>
<dbReference type="AlphaFoldDB" id="A0A1N7JX48"/>
<evidence type="ECO:0000313" key="10">
    <source>
        <dbReference type="Proteomes" id="UP000186292"/>
    </source>
</evidence>
<sequence length="785" mass="83424">MSEFLYRLGSWSYKKVWPFLAVWLILLGALGFGAVNFAKSPSPTFSMPDMDSTVTQEEMNERFGSDEDAMSVPSGTVVIQAPEGTTLEDPQVMAEVDAMLDELKATGDFREPEAIVNPVLAAAGMAQQMSEAKAAQGMPQEQIDADLAALSPLSPDGRTGTVSVTFTEDNIMDIPEETLGEVESILERYDATDLTVKYNGNAFSGAGEMDGTSELIGMAVAAIVLLVTFGSLVAAGLPLIAAVIGVGVGILGVQMGTLFTDAISDITPTLASMIGLAVGIDYSLFILARFRNELISTSGLNNLSPKELAQALKKMDKEQRAHAMGMALGTAGGSVVFAGTTVLIALAALSIIRIPFLATMALAAAATVAIAVPVALTFLPSLLGLLGTRAFAIRIPGPRVPDPEDDKPTMGLLWARQIRARPWLNLIAGVVLLGILAIPAANLRLAMPTDGTAKLGSPQREAYEIVNDAFGPGRNAPMIAYVDAADVAEQDRMGSYQTLLQDFTGTEGVVNAQIVRTTDNFDAAQILITPDSGATDQATTDTLGRLREFKQPFEDETGATFGITGITPIFDDISQMLSDVLVPYIAIVLGLAFIVLMLVFRSFWVPLLAALGFGLSMAATFGVTVAIFQEGMFGLIEDPQPLLSFLPIMLIGLTFGLAMDYQVFLVTRMREGYVSRGKSAGNAVANGYKHGARVVTAAALIMISVFAAFVLMDEPFIKAMGFALAAGVLIDAFVVRMTLIPATMYLLGDRAWKIPGWLDKALPNLDIEGEKLHRGHSQTTEPVTV</sequence>
<dbReference type="InterPro" id="IPR000731">
    <property type="entry name" value="SSD"/>
</dbReference>
<feature type="transmembrane region" description="Helical" evidence="7">
    <location>
        <begin position="716"/>
        <end position="735"/>
    </location>
</feature>
<feature type="transmembrane region" description="Helical" evidence="7">
    <location>
        <begin position="690"/>
        <end position="710"/>
    </location>
</feature>
<keyword evidence="3" id="KW-1003">Cell membrane</keyword>
<feature type="transmembrane region" description="Helical" evidence="7">
    <location>
        <begin position="581"/>
        <end position="600"/>
    </location>
</feature>
<keyword evidence="10" id="KW-1185">Reference proteome</keyword>
<dbReference type="STRING" id="1161099.SAMN05444817_1125"/>
<feature type="transmembrane region" description="Helical" evidence="7">
    <location>
        <begin position="20"/>
        <end position="38"/>
    </location>
</feature>
<dbReference type="InterPro" id="IPR004869">
    <property type="entry name" value="MMPL_dom"/>
</dbReference>
<dbReference type="PANTHER" id="PTHR33406">
    <property type="entry name" value="MEMBRANE PROTEIN MJ1562-RELATED"/>
    <property type="match status" value="1"/>
</dbReference>
<name>A0A1N7JX48_9CORY</name>
<reference evidence="10" key="1">
    <citation type="submission" date="2017-01" db="EMBL/GenBank/DDBJ databases">
        <authorList>
            <person name="Varghese N."/>
            <person name="Submissions S."/>
        </authorList>
    </citation>
    <scope>NUCLEOTIDE SEQUENCE [LARGE SCALE GENOMIC DNA]</scope>
    <source>
        <strain evidence="10">DSM 44531</strain>
    </source>
</reference>
<organism evidence="9 10">
    <name type="scientific">Corynebacterium appendicis CIP 107643</name>
    <dbReference type="NCBI Taxonomy" id="1161099"/>
    <lineage>
        <taxon>Bacteria</taxon>
        <taxon>Bacillati</taxon>
        <taxon>Actinomycetota</taxon>
        <taxon>Actinomycetes</taxon>
        <taxon>Mycobacteriales</taxon>
        <taxon>Corynebacteriaceae</taxon>
        <taxon>Corynebacterium</taxon>
    </lineage>
</organism>
<proteinExistence type="inferred from homology"/>
<feature type="transmembrane region" description="Helical" evidence="7">
    <location>
        <begin position="358"/>
        <end position="386"/>
    </location>
</feature>
<feature type="transmembrane region" description="Helical" evidence="7">
    <location>
        <begin position="270"/>
        <end position="288"/>
    </location>
</feature>
<evidence type="ECO:0000256" key="7">
    <source>
        <dbReference type="SAM" id="Phobius"/>
    </source>
</evidence>
<dbReference type="Proteomes" id="UP000186292">
    <property type="component" value="Unassembled WGS sequence"/>
</dbReference>
<evidence type="ECO:0000256" key="6">
    <source>
        <dbReference type="ARBA" id="ARBA00023136"/>
    </source>
</evidence>
<dbReference type="SUPFAM" id="SSF82866">
    <property type="entry name" value="Multidrug efflux transporter AcrB transmembrane domain"/>
    <property type="match status" value="2"/>
</dbReference>
<gene>
    <name evidence="9" type="ORF">SAMN05444817_1125</name>
</gene>
<feature type="transmembrane region" description="Helical" evidence="7">
    <location>
        <begin position="219"/>
        <end position="250"/>
    </location>
</feature>
<keyword evidence="5 7" id="KW-1133">Transmembrane helix</keyword>
<feature type="transmembrane region" description="Helical" evidence="7">
    <location>
        <begin position="323"/>
        <end position="352"/>
    </location>
</feature>
<comment type="similarity">
    <text evidence="2">Belongs to the resistance-nodulation-cell division (RND) (TC 2.A.6) family. MmpL subfamily.</text>
</comment>
<dbReference type="OrthoDB" id="7051771at2"/>
<dbReference type="Pfam" id="PF03176">
    <property type="entry name" value="MMPL"/>
    <property type="match status" value="3"/>
</dbReference>
<dbReference type="PANTHER" id="PTHR33406:SF11">
    <property type="entry name" value="MEMBRANE PROTEIN SCO6666-RELATED"/>
    <property type="match status" value="1"/>
</dbReference>
<dbReference type="PROSITE" id="PS50156">
    <property type="entry name" value="SSD"/>
    <property type="match status" value="1"/>
</dbReference>
<dbReference type="InterPro" id="IPR050545">
    <property type="entry name" value="Mycobact_MmpL"/>
</dbReference>
<evidence type="ECO:0000256" key="3">
    <source>
        <dbReference type="ARBA" id="ARBA00022475"/>
    </source>
</evidence>
<feature type="transmembrane region" description="Helical" evidence="7">
    <location>
        <begin position="423"/>
        <end position="441"/>
    </location>
</feature>
<feature type="domain" description="SSD" evidence="8">
    <location>
        <begin position="255"/>
        <end position="385"/>
    </location>
</feature>
<feature type="transmembrane region" description="Helical" evidence="7">
    <location>
        <begin position="648"/>
        <end position="669"/>
    </location>
</feature>
<dbReference type="Gene3D" id="1.20.1640.10">
    <property type="entry name" value="Multidrug efflux transporter AcrB transmembrane domain"/>
    <property type="match status" value="2"/>
</dbReference>
<accession>A0A1N7JX48</accession>
<comment type="subcellular location">
    <subcellularLocation>
        <location evidence="1">Cell membrane</location>
        <topology evidence="1">Multi-pass membrane protein</topology>
    </subcellularLocation>
</comment>
<protein>
    <submittedName>
        <fullName evidence="9">Putative drug exporter of the RND superfamily</fullName>
    </submittedName>
</protein>
<evidence type="ECO:0000259" key="8">
    <source>
        <dbReference type="PROSITE" id="PS50156"/>
    </source>
</evidence>
<evidence type="ECO:0000256" key="5">
    <source>
        <dbReference type="ARBA" id="ARBA00022989"/>
    </source>
</evidence>
<evidence type="ECO:0000256" key="2">
    <source>
        <dbReference type="ARBA" id="ARBA00010157"/>
    </source>
</evidence>
<dbReference type="RefSeq" id="WP_076599725.1">
    <property type="nucleotide sequence ID" value="NZ_CP046976.1"/>
</dbReference>
<evidence type="ECO:0000256" key="4">
    <source>
        <dbReference type="ARBA" id="ARBA00022692"/>
    </source>
</evidence>
<keyword evidence="4 7" id="KW-0812">Transmembrane</keyword>
<evidence type="ECO:0000256" key="1">
    <source>
        <dbReference type="ARBA" id="ARBA00004651"/>
    </source>
</evidence>
<dbReference type="GO" id="GO:0005886">
    <property type="term" value="C:plasma membrane"/>
    <property type="evidence" value="ECO:0007669"/>
    <property type="project" value="UniProtKB-SubCell"/>
</dbReference>
<dbReference type="EMBL" id="FTOF01000012">
    <property type="protein sequence ID" value="SIS53897.1"/>
    <property type="molecule type" value="Genomic_DNA"/>
</dbReference>
<evidence type="ECO:0000313" key="9">
    <source>
        <dbReference type="EMBL" id="SIS53897.1"/>
    </source>
</evidence>
<feature type="transmembrane region" description="Helical" evidence="7">
    <location>
        <begin position="607"/>
        <end position="628"/>
    </location>
</feature>